<keyword evidence="5" id="KW-1185">Reference proteome</keyword>
<evidence type="ECO:0000313" key="5">
    <source>
        <dbReference type="Proteomes" id="UP001501671"/>
    </source>
</evidence>
<dbReference type="Proteomes" id="UP001501671">
    <property type="component" value="Unassembled WGS sequence"/>
</dbReference>
<dbReference type="Gene3D" id="1.10.4100.10">
    <property type="entry name" value="2-methylcitrate dehydratase PrpD"/>
    <property type="match status" value="1"/>
</dbReference>
<dbReference type="InterPro" id="IPR042183">
    <property type="entry name" value="MmgE/PrpD_sf_1"/>
</dbReference>
<comment type="similarity">
    <text evidence="1">Belongs to the PrpD family.</text>
</comment>
<evidence type="ECO:0000256" key="1">
    <source>
        <dbReference type="ARBA" id="ARBA00006174"/>
    </source>
</evidence>
<comment type="caution">
    <text evidence="4">The sequence shown here is derived from an EMBL/GenBank/DDBJ whole genome shotgun (WGS) entry which is preliminary data.</text>
</comment>
<dbReference type="SUPFAM" id="SSF103378">
    <property type="entry name" value="2-methylcitrate dehydratase PrpD"/>
    <property type="match status" value="1"/>
</dbReference>
<dbReference type="InterPro" id="IPR042188">
    <property type="entry name" value="MmgE/PrpD_sf_2"/>
</dbReference>
<dbReference type="EMBL" id="BAABFO010000004">
    <property type="protein sequence ID" value="GAA4327589.1"/>
    <property type="molecule type" value="Genomic_DNA"/>
</dbReference>
<reference evidence="5" key="1">
    <citation type="journal article" date="2019" name="Int. J. Syst. Evol. Microbiol.">
        <title>The Global Catalogue of Microorganisms (GCM) 10K type strain sequencing project: providing services to taxonomists for standard genome sequencing and annotation.</title>
        <authorList>
            <consortium name="The Broad Institute Genomics Platform"/>
            <consortium name="The Broad Institute Genome Sequencing Center for Infectious Disease"/>
            <person name="Wu L."/>
            <person name="Ma J."/>
        </authorList>
    </citation>
    <scope>NUCLEOTIDE SEQUENCE [LARGE SCALE GENOMIC DNA]</scope>
    <source>
        <strain evidence="5">JCM 17666</strain>
    </source>
</reference>
<dbReference type="Pfam" id="PF19305">
    <property type="entry name" value="MmgE_PrpD_C"/>
    <property type="match status" value="1"/>
</dbReference>
<feature type="domain" description="MmgE/PrpD C-terminal" evidence="3">
    <location>
        <begin position="269"/>
        <end position="431"/>
    </location>
</feature>
<name>A0ABP8GNG0_9BURK</name>
<dbReference type="PANTHER" id="PTHR16943:SF8">
    <property type="entry name" value="2-METHYLCITRATE DEHYDRATASE"/>
    <property type="match status" value="1"/>
</dbReference>
<evidence type="ECO:0000259" key="3">
    <source>
        <dbReference type="Pfam" id="PF19305"/>
    </source>
</evidence>
<dbReference type="InterPro" id="IPR036148">
    <property type="entry name" value="MmgE/PrpD_sf"/>
</dbReference>
<accession>A0ABP8GNG0</accession>
<dbReference type="InterPro" id="IPR045337">
    <property type="entry name" value="MmgE_PrpD_C"/>
</dbReference>
<dbReference type="InterPro" id="IPR005656">
    <property type="entry name" value="MmgE_PrpD"/>
</dbReference>
<organism evidence="4 5">
    <name type="scientific">Pigmentiphaga soli</name>
    <dbReference type="NCBI Taxonomy" id="1007095"/>
    <lineage>
        <taxon>Bacteria</taxon>
        <taxon>Pseudomonadati</taxon>
        <taxon>Pseudomonadota</taxon>
        <taxon>Betaproteobacteria</taxon>
        <taxon>Burkholderiales</taxon>
        <taxon>Alcaligenaceae</taxon>
        <taxon>Pigmentiphaga</taxon>
    </lineage>
</organism>
<proteinExistence type="inferred from homology"/>
<evidence type="ECO:0000313" key="4">
    <source>
        <dbReference type="EMBL" id="GAA4327589.1"/>
    </source>
</evidence>
<dbReference type="Pfam" id="PF03972">
    <property type="entry name" value="MmgE_PrpD_N"/>
    <property type="match status" value="1"/>
</dbReference>
<feature type="domain" description="MmgE/PrpD N-terminal" evidence="2">
    <location>
        <begin position="3"/>
        <end position="239"/>
    </location>
</feature>
<dbReference type="PANTHER" id="PTHR16943">
    <property type="entry name" value="2-METHYLCITRATE DEHYDRATASE-RELATED"/>
    <property type="match status" value="1"/>
</dbReference>
<dbReference type="InterPro" id="IPR045336">
    <property type="entry name" value="MmgE_PrpD_N"/>
</dbReference>
<dbReference type="RefSeq" id="WP_345247379.1">
    <property type="nucleotide sequence ID" value="NZ_BAABFO010000004.1"/>
</dbReference>
<sequence length="463" mass="48967">MTEQVARFVAQANAAQFPPDALDKARKVIADTFAVILAGANSEVSEPLARYLDLDGPAGTGGAPILGTARRAPPEAAALVNGTFGHALDFDDVLSMMPAHPSAIIVAALIADLAAHPLDGAAFVEAYVVGVEAGARIAQGITVGHYQRGFHGTGTLGTFSAVTALAKAWRLDEARTRIAIGIAASMASGVRRNFGTMTKPLHTGLAARNALAAVRLAASGFEAAEDVLETRAGFYAAYGVKESDPQVAIDALASDAWVVSDPGIALKKFACCYASHRAMDAVLRLREQLGASADDVARLTCRMPPGGMLVLTYPRPVTGLQGKFSLHYPLAAGLLDGRYTLGTFTDEAVNRPAIAALYDRIDAREDESCRDLGDPAYESRSSGSRGWVTVELELRDGRRAALRVDKAPGHPSRELSWQDIEAKFTDCAASARLSADVAERAFAQLRELERCPDIAALVDTLRP</sequence>
<evidence type="ECO:0000259" key="2">
    <source>
        <dbReference type="Pfam" id="PF03972"/>
    </source>
</evidence>
<dbReference type="Gene3D" id="3.30.1330.120">
    <property type="entry name" value="2-methylcitrate dehydratase PrpD"/>
    <property type="match status" value="1"/>
</dbReference>
<gene>
    <name evidence="4" type="ORF">GCM10023144_12340</name>
</gene>
<protein>
    <submittedName>
        <fullName evidence="4">MmgE/PrpD family protein</fullName>
    </submittedName>
</protein>